<protein>
    <recommendedName>
        <fullName evidence="3">DUF5753 domain-containing protein</fullName>
    </recommendedName>
</protein>
<sequence>MLPAAHLDAKDRLVRRLIRPTTGSPHTYERASYLRSLLLLAPEEPRNTIYLLDCEADVRLLAVRNTALTDDALRWLAELRDGLVEHSHLKAAATERLHTP</sequence>
<proteinExistence type="predicted"/>
<dbReference type="Proteomes" id="UP000271683">
    <property type="component" value="Unassembled WGS sequence"/>
</dbReference>
<accession>A0A3N1GIM5</accession>
<dbReference type="AlphaFoldDB" id="A0A3N1GIM5"/>
<dbReference type="EMBL" id="RJKL01000001">
    <property type="protein sequence ID" value="ROP29976.1"/>
    <property type="molecule type" value="Genomic_DNA"/>
</dbReference>
<evidence type="ECO:0000313" key="1">
    <source>
        <dbReference type="EMBL" id="ROP29976.1"/>
    </source>
</evidence>
<evidence type="ECO:0008006" key="3">
    <source>
        <dbReference type="Google" id="ProtNLM"/>
    </source>
</evidence>
<organism evidence="1 2">
    <name type="scientific">Couchioplanes caeruleus</name>
    <dbReference type="NCBI Taxonomy" id="56438"/>
    <lineage>
        <taxon>Bacteria</taxon>
        <taxon>Bacillati</taxon>
        <taxon>Actinomycetota</taxon>
        <taxon>Actinomycetes</taxon>
        <taxon>Micromonosporales</taxon>
        <taxon>Micromonosporaceae</taxon>
        <taxon>Couchioplanes</taxon>
    </lineage>
</organism>
<reference evidence="1 2" key="1">
    <citation type="submission" date="2018-11" db="EMBL/GenBank/DDBJ databases">
        <title>Sequencing the genomes of 1000 actinobacteria strains.</title>
        <authorList>
            <person name="Klenk H.-P."/>
        </authorList>
    </citation>
    <scope>NUCLEOTIDE SEQUENCE [LARGE SCALE GENOMIC DNA]</scope>
    <source>
        <strain evidence="1 2">DSM 43634</strain>
    </source>
</reference>
<gene>
    <name evidence="1" type="ORF">EDD30_2805</name>
</gene>
<comment type="caution">
    <text evidence="1">The sequence shown here is derived from an EMBL/GenBank/DDBJ whole genome shotgun (WGS) entry which is preliminary data.</text>
</comment>
<name>A0A3N1GIM5_9ACTN</name>
<evidence type="ECO:0000313" key="2">
    <source>
        <dbReference type="Proteomes" id="UP000271683"/>
    </source>
</evidence>